<evidence type="ECO:0000256" key="5">
    <source>
        <dbReference type="ARBA" id="ARBA00022692"/>
    </source>
</evidence>
<dbReference type="GO" id="GO:0071916">
    <property type="term" value="F:dipeptide transmembrane transporter activity"/>
    <property type="evidence" value="ECO:0007669"/>
    <property type="project" value="TreeGrafter"/>
</dbReference>
<dbReference type="SUPFAM" id="SSF161098">
    <property type="entry name" value="MetI-like"/>
    <property type="match status" value="1"/>
</dbReference>
<sequence length="311" mass="35106">MLLYLFKRVSLFIVSSFFLTLIGYSIIRFDITHINLFSGVLNGWFFYIQELFKGNLGIFAERSDITNQVLNVFPATIELCSLALLLSLMIGIPLGIIAGYNHNTWVDKLISFISNIGLSIPVYWLSIVVIVFFSSYILNFLPLSTHDVSLVTNESYSFSIFKGTIDVQNISHILIPIVVLAVVPTSEVLNNTKDKTKSLIQKNFIKNANAKGLSTTKTIFRHLLKNIVIPIIPKIGNQFSTLVTFAIITETIFSWPGIGRWLLFAMEHQNLIAIQAGVLSIGIFILFINMVFDILGFFIDPLRRRENYARG</sequence>
<dbReference type="Proteomes" id="UP000242175">
    <property type="component" value="Chromosome large"/>
</dbReference>
<keyword evidence="2 9" id="KW-0813">Transport</keyword>
<dbReference type="PANTHER" id="PTHR43163">
    <property type="entry name" value="DIPEPTIDE TRANSPORT SYSTEM PERMEASE PROTEIN DPPB-RELATED"/>
    <property type="match status" value="1"/>
</dbReference>
<keyword evidence="12" id="KW-1185">Reference proteome</keyword>
<gene>
    <name evidence="11" type="ORF">CF386_06195</name>
</gene>
<keyword evidence="6 9" id="KW-1133">Transmembrane helix</keyword>
<feature type="transmembrane region" description="Helical" evidence="9">
    <location>
        <begin position="239"/>
        <end position="258"/>
    </location>
</feature>
<keyword evidence="7 9" id="KW-0472">Membrane</keyword>
<comment type="subcellular location">
    <subcellularLocation>
        <location evidence="1">Cell inner membrane</location>
        <topology evidence="1">Multi-pass membrane protein</topology>
    </subcellularLocation>
    <subcellularLocation>
        <location evidence="9">Cell membrane</location>
        <topology evidence="9">Multi-pass membrane protein</topology>
    </subcellularLocation>
</comment>
<evidence type="ECO:0000313" key="12">
    <source>
        <dbReference type="Proteomes" id="UP000242175"/>
    </source>
</evidence>
<evidence type="ECO:0000313" key="11">
    <source>
        <dbReference type="EMBL" id="ASK78621.1"/>
    </source>
</evidence>
<evidence type="ECO:0000256" key="2">
    <source>
        <dbReference type="ARBA" id="ARBA00022448"/>
    </source>
</evidence>
<dbReference type="AlphaFoldDB" id="A0A220VEA6"/>
<dbReference type="Pfam" id="PF00528">
    <property type="entry name" value="BPD_transp_1"/>
    <property type="match status" value="1"/>
</dbReference>
<keyword evidence="3" id="KW-1003">Cell membrane</keyword>
<feature type="domain" description="ABC transmembrane type-1" evidence="10">
    <location>
        <begin position="73"/>
        <end position="296"/>
    </location>
</feature>
<evidence type="ECO:0000256" key="3">
    <source>
        <dbReference type="ARBA" id="ARBA00022475"/>
    </source>
</evidence>
<evidence type="ECO:0000256" key="6">
    <source>
        <dbReference type="ARBA" id="ARBA00022989"/>
    </source>
</evidence>
<dbReference type="PROSITE" id="PS50928">
    <property type="entry name" value="ABC_TM1"/>
    <property type="match status" value="1"/>
</dbReference>
<keyword evidence="4" id="KW-0997">Cell inner membrane</keyword>
<keyword evidence="5 9" id="KW-0812">Transmembrane</keyword>
<evidence type="ECO:0000259" key="10">
    <source>
        <dbReference type="PROSITE" id="PS50928"/>
    </source>
</evidence>
<feature type="transmembrane region" description="Helical" evidence="9">
    <location>
        <begin position="112"/>
        <end position="138"/>
    </location>
</feature>
<dbReference type="OrthoDB" id="9805855at2"/>
<name>A0A220VEA6_9GAMM</name>
<reference evidence="11 12" key="1">
    <citation type="journal article" date="2016" name="Int. J. Syst. Evol. Microbiol.">
        <title>Paraphotobacterium marinum gen. nov., sp. nov., a member of the family Vibrionaceae, isolated from surface seawater.</title>
        <authorList>
            <person name="Huang Z."/>
            <person name="Dong C."/>
            <person name="Shao Z."/>
        </authorList>
    </citation>
    <scope>NUCLEOTIDE SEQUENCE [LARGE SCALE GENOMIC DNA]</scope>
    <source>
        <strain evidence="11 12">NSCS20N07D</strain>
    </source>
</reference>
<evidence type="ECO:0000256" key="7">
    <source>
        <dbReference type="ARBA" id="ARBA00023136"/>
    </source>
</evidence>
<dbReference type="InterPro" id="IPR000515">
    <property type="entry name" value="MetI-like"/>
</dbReference>
<protein>
    <submittedName>
        <fullName evidence="11">Peptide ABC transporter permease</fullName>
    </submittedName>
</protein>
<dbReference type="RefSeq" id="WP_089073529.1">
    <property type="nucleotide sequence ID" value="NZ_CBCSAM010000001.1"/>
</dbReference>
<feature type="transmembrane region" description="Helical" evidence="9">
    <location>
        <begin position="170"/>
        <end position="189"/>
    </location>
</feature>
<organism evidence="11 12">
    <name type="scientific">Paraphotobacterium marinum</name>
    <dbReference type="NCBI Taxonomy" id="1755811"/>
    <lineage>
        <taxon>Bacteria</taxon>
        <taxon>Pseudomonadati</taxon>
        <taxon>Pseudomonadota</taxon>
        <taxon>Gammaproteobacteria</taxon>
        <taxon>Vibrionales</taxon>
        <taxon>Vibrionaceae</taxon>
        <taxon>Paraphotobacterium</taxon>
    </lineage>
</organism>
<dbReference type="EMBL" id="CP022355">
    <property type="protein sequence ID" value="ASK78621.1"/>
    <property type="molecule type" value="Genomic_DNA"/>
</dbReference>
<dbReference type="GO" id="GO:0005886">
    <property type="term" value="C:plasma membrane"/>
    <property type="evidence" value="ECO:0007669"/>
    <property type="project" value="UniProtKB-SubCell"/>
</dbReference>
<proteinExistence type="inferred from homology"/>
<feature type="transmembrane region" description="Helical" evidence="9">
    <location>
        <begin position="72"/>
        <end position="100"/>
    </location>
</feature>
<dbReference type="PANTHER" id="PTHR43163:SF4">
    <property type="entry name" value="PUTRESCINE EXPORT SYSTEM PERMEASE PROTEIN SAPB"/>
    <property type="match status" value="1"/>
</dbReference>
<dbReference type="Gene3D" id="1.10.3720.10">
    <property type="entry name" value="MetI-like"/>
    <property type="match status" value="1"/>
</dbReference>
<dbReference type="InterPro" id="IPR035906">
    <property type="entry name" value="MetI-like_sf"/>
</dbReference>
<accession>A0A220VEA6</accession>
<evidence type="ECO:0000256" key="1">
    <source>
        <dbReference type="ARBA" id="ARBA00004429"/>
    </source>
</evidence>
<dbReference type="CDD" id="cd06261">
    <property type="entry name" value="TM_PBP2"/>
    <property type="match status" value="1"/>
</dbReference>
<evidence type="ECO:0000256" key="4">
    <source>
        <dbReference type="ARBA" id="ARBA00022519"/>
    </source>
</evidence>
<feature type="transmembrane region" description="Helical" evidence="9">
    <location>
        <begin position="34"/>
        <end position="52"/>
    </location>
</feature>
<comment type="similarity">
    <text evidence="8">Belongs to the binding-protein-dependent transport system permease family. OppBC subfamily.</text>
</comment>
<evidence type="ECO:0000256" key="9">
    <source>
        <dbReference type="RuleBase" id="RU363032"/>
    </source>
</evidence>
<feature type="transmembrane region" description="Helical" evidence="9">
    <location>
        <begin position="6"/>
        <end position="27"/>
    </location>
</feature>
<evidence type="ECO:0000256" key="8">
    <source>
        <dbReference type="ARBA" id="ARBA00024202"/>
    </source>
</evidence>
<feature type="transmembrane region" description="Helical" evidence="9">
    <location>
        <begin position="278"/>
        <end position="299"/>
    </location>
</feature>
<dbReference type="KEGG" id="pmai:CF386_06195"/>